<keyword evidence="1 3" id="KW-0808">Transferase</keyword>
<organism evidence="3">
    <name type="scientific">Salmonella enterica subsp. enterica serovar Mikawasima</name>
    <dbReference type="NCBI Taxonomy" id="149388"/>
    <lineage>
        <taxon>Bacteria</taxon>
        <taxon>Pseudomonadati</taxon>
        <taxon>Pseudomonadota</taxon>
        <taxon>Gammaproteobacteria</taxon>
        <taxon>Enterobacterales</taxon>
        <taxon>Enterobacteriaceae</taxon>
        <taxon>Salmonella</taxon>
    </lineage>
</organism>
<dbReference type="GO" id="GO:0016757">
    <property type="term" value="F:glycosyltransferase activity"/>
    <property type="evidence" value="ECO:0007669"/>
    <property type="project" value="InterPro"/>
</dbReference>
<dbReference type="PANTHER" id="PTHR46401">
    <property type="entry name" value="GLYCOSYLTRANSFERASE WBBK-RELATED"/>
    <property type="match status" value="1"/>
</dbReference>
<gene>
    <name evidence="3" type="ORF">GB147_23135</name>
</gene>
<accession>A0A6Y4CLY3</accession>
<dbReference type="InterPro" id="IPR001296">
    <property type="entry name" value="Glyco_trans_1"/>
</dbReference>
<protein>
    <submittedName>
        <fullName evidence="3">Glycosyltransferase</fullName>
    </submittedName>
</protein>
<reference evidence="3" key="1">
    <citation type="journal article" date="2018" name="Genome Biol.">
        <title>SKESA: strategic k-mer extension for scrupulous assemblies.</title>
        <authorList>
            <person name="Souvorov A."/>
            <person name="Agarwala R."/>
            <person name="Lipman D.J."/>
        </authorList>
    </citation>
    <scope>NUCLEOTIDE SEQUENCE</scope>
    <source>
        <strain evidence="3">Salmonella enterica</strain>
    </source>
</reference>
<feature type="domain" description="Glycosyl transferase family 1" evidence="2">
    <location>
        <begin position="44"/>
        <end position="178"/>
    </location>
</feature>
<dbReference type="Gene3D" id="3.40.50.2000">
    <property type="entry name" value="Glycogen Phosphorylase B"/>
    <property type="match status" value="1"/>
</dbReference>
<evidence type="ECO:0000313" key="3">
    <source>
        <dbReference type="EMBL" id="HAB5517258.1"/>
    </source>
</evidence>
<dbReference type="PANTHER" id="PTHR46401:SF2">
    <property type="entry name" value="GLYCOSYLTRANSFERASE WBBK-RELATED"/>
    <property type="match status" value="1"/>
</dbReference>
<feature type="non-terminal residue" evidence="3">
    <location>
        <position position="1"/>
    </location>
</feature>
<name>A0A6Y4CLY3_SALET</name>
<dbReference type="Pfam" id="PF00534">
    <property type="entry name" value="Glycos_transf_1"/>
    <property type="match status" value="1"/>
</dbReference>
<proteinExistence type="predicted"/>
<sequence>MLKASQLKADYIYISKTTKRVIDSIELFKNCKGYYFPNTFFRFEEIAKKNTILDLGYILLVTGVGDNKDLDGALKLYSSISKDERLPLKILGCGNAIERVKKIIDDHRVQSEIEVIPFLDLDDVVSLYCNSTFIWAHSKYEGYGRAVAEAKLSHKKILCTQISAFMEQKDENVYLYTNQNDFHIQYKAVLASKYKDIHGQLIEHEIFKSQLEFLYGKK</sequence>
<comment type="caution">
    <text evidence="3">The sequence shown here is derived from an EMBL/GenBank/DDBJ whole genome shotgun (WGS) entry which is preliminary data.</text>
</comment>
<reference evidence="3" key="2">
    <citation type="submission" date="2019-10" db="EMBL/GenBank/DDBJ databases">
        <authorList>
            <consortium name="NCBI Pathogen Detection Project"/>
        </authorList>
    </citation>
    <scope>NUCLEOTIDE SEQUENCE</scope>
    <source>
        <strain evidence="3">Salmonella enterica</strain>
    </source>
</reference>
<evidence type="ECO:0000256" key="1">
    <source>
        <dbReference type="ARBA" id="ARBA00022679"/>
    </source>
</evidence>
<dbReference type="EMBL" id="DAAHBQ010000212">
    <property type="protein sequence ID" value="HAB5517258.1"/>
    <property type="molecule type" value="Genomic_DNA"/>
</dbReference>
<dbReference type="AlphaFoldDB" id="A0A6Y4CLY3"/>
<dbReference type="SUPFAM" id="SSF53756">
    <property type="entry name" value="UDP-Glycosyltransferase/glycogen phosphorylase"/>
    <property type="match status" value="1"/>
</dbReference>
<dbReference type="GO" id="GO:0009103">
    <property type="term" value="P:lipopolysaccharide biosynthetic process"/>
    <property type="evidence" value="ECO:0007669"/>
    <property type="project" value="TreeGrafter"/>
</dbReference>
<evidence type="ECO:0000259" key="2">
    <source>
        <dbReference type="Pfam" id="PF00534"/>
    </source>
</evidence>